<dbReference type="InterPro" id="IPR036390">
    <property type="entry name" value="WH_DNA-bd_sf"/>
</dbReference>
<dbReference type="SMART" id="SM00418">
    <property type="entry name" value="HTH_ARSR"/>
    <property type="match status" value="1"/>
</dbReference>
<dbReference type="GO" id="GO:0003700">
    <property type="term" value="F:DNA-binding transcription factor activity"/>
    <property type="evidence" value="ECO:0007669"/>
    <property type="project" value="InterPro"/>
</dbReference>
<dbReference type="InterPro" id="IPR000835">
    <property type="entry name" value="HTH_MarR-typ"/>
</dbReference>
<dbReference type="GO" id="GO:0006950">
    <property type="term" value="P:response to stress"/>
    <property type="evidence" value="ECO:0007669"/>
    <property type="project" value="TreeGrafter"/>
</dbReference>
<evidence type="ECO:0000256" key="3">
    <source>
        <dbReference type="ARBA" id="ARBA00023163"/>
    </source>
</evidence>
<dbReference type="CDD" id="cd00090">
    <property type="entry name" value="HTH_ARSR"/>
    <property type="match status" value="1"/>
</dbReference>
<protein>
    <submittedName>
        <fullName evidence="5">Winged helix-turn-helix transcriptional regulator</fullName>
    </submittedName>
</protein>
<dbReference type="Proteomes" id="UP000323454">
    <property type="component" value="Unassembled WGS sequence"/>
</dbReference>
<dbReference type="PANTHER" id="PTHR33164:SF57">
    <property type="entry name" value="MARR-FAMILY TRANSCRIPTIONAL REGULATOR"/>
    <property type="match status" value="1"/>
</dbReference>
<keyword evidence="1" id="KW-0805">Transcription regulation</keyword>
<gene>
    <name evidence="5" type="ORF">F0L68_37375</name>
</gene>
<dbReference type="InterPro" id="IPR001845">
    <property type="entry name" value="HTH_ArsR_DNA-bd_dom"/>
</dbReference>
<dbReference type="Pfam" id="PF12802">
    <property type="entry name" value="MarR_2"/>
    <property type="match status" value="1"/>
</dbReference>
<organism evidence="5 6">
    <name type="scientific">Solihabitans fulvus</name>
    <dbReference type="NCBI Taxonomy" id="1892852"/>
    <lineage>
        <taxon>Bacteria</taxon>
        <taxon>Bacillati</taxon>
        <taxon>Actinomycetota</taxon>
        <taxon>Actinomycetes</taxon>
        <taxon>Pseudonocardiales</taxon>
        <taxon>Pseudonocardiaceae</taxon>
        <taxon>Solihabitans</taxon>
    </lineage>
</organism>
<dbReference type="InterPro" id="IPR023187">
    <property type="entry name" value="Tscrpt_reg_MarR-type_CS"/>
</dbReference>
<feature type="domain" description="HTH marR-type" evidence="4">
    <location>
        <begin position="10"/>
        <end position="150"/>
    </location>
</feature>
<proteinExistence type="predicted"/>
<name>A0A5B2WGV3_9PSEU</name>
<dbReference type="InterPro" id="IPR011991">
    <property type="entry name" value="ArsR-like_HTH"/>
</dbReference>
<evidence type="ECO:0000256" key="1">
    <source>
        <dbReference type="ARBA" id="ARBA00023015"/>
    </source>
</evidence>
<evidence type="ECO:0000256" key="2">
    <source>
        <dbReference type="ARBA" id="ARBA00023125"/>
    </source>
</evidence>
<dbReference type="PROSITE" id="PS01117">
    <property type="entry name" value="HTH_MARR_1"/>
    <property type="match status" value="1"/>
</dbReference>
<evidence type="ECO:0000313" key="5">
    <source>
        <dbReference type="EMBL" id="KAA2251363.1"/>
    </source>
</evidence>
<accession>A0A5B2WGV3</accession>
<dbReference type="SMART" id="SM00347">
    <property type="entry name" value="HTH_MARR"/>
    <property type="match status" value="1"/>
</dbReference>
<reference evidence="5 6" key="2">
    <citation type="submission" date="2019-09" db="EMBL/GenBank/DDBJ databases">
        <authorList>
            <person name="Jin C."/>
        </authorList>
    </citation>
    <scope>NUCLEOTIDE SEQUENCE [LARGE SCALE GENOMIC DNA]</scope>
    <source>
        <strain evidence="5 6">AN110305</strain>
    </source>
</reference>
<keyword evidence="6" id="KW-1185">Reference proteome</keyword>
<dbReference type="Gene3D" id="1.10.10.10">
    <property type="entry name" value="Winged helix-like DNA-binding domain superfamily/Winged helix DNA-binding domain"/>
    <property type="match status" value="1"/>
</dbReference>
<dbReference type="SUPFAM" id="SSF46785">
    <property type="entry name" value="Winged helix' DNA-binding domain"/>
    <property type="match status" value="1"/>
</dbReference>
<comment type="caution">
    <text evidence="5">The sequence shown here is derived from an EMBL/GenBank/DDBJ whole genome shotgun (WGS) entry which is preliminary data.</text>
</comment>
<dbReference type="GO" id="GO:0003677">
    <property type="term" value="F:DNA binding"/>
    <property type="evidence" value="ECO:0007669"/>
    <property type="project" value="UniProtKB-KW"/>
</dbReference>
<dbReference type="InterPro" id="IPR039422">
    <property type="entry name" value="MarR/SlyA-like"/>
</dbReference>
<dbReference type="OrthoDB" id="122135at2"/>
<dbReference type="EMBL" id="VUOB01000081">
    <property type="protein sequence ID" value="KAA2251363.1"/>
    <property type="molecule type" value="Genomic_DNA"/>
</dbReference>
<evidence type="ECO:0000259" key="4">
    <source>
        <dbReference type="PROSITE" id="PS50995"/>
    </source>
</evidence>
<dbReference type="AlphaFoldDB" id="A0A5B2WGV3"/>
<dbReference type="PROSITE" id="PS50995">
    <property type="entry name" value="HTH_MARR_2"/>
    <property type="match status" value="1"/>
</dbReference>
<dbReference type="PANTHER" id="PTHR33164">
    <property type="entry name" value="TRANSCRIPTIONAL REGULATOR, MARR FAMILY"/>
    <property type="match status" value="1"/>
</dbReference>
<dbReference type="InterPro" id="IPR036388">
    <property type="entry name" value="WH-like_DNA-bd_sf"/>
</dbReference>
<keyword evidence="2" id="KW-0238">DNA-binding</keyword>
<evidence type="ECO:0000313" key="6">
    <source>
        <dbReference type="Proteomes" id="UP000323454"/>
    </source>
</evidence>
<keyword evidence="3" id="KW-0804">Transcription</keyword>
<reference evidence="5 6" key="1">
    <citation type="submission" date="2019-09" db="EMBL/GenBank/DDBJ databases">
        <title>Goodfellowia gen. nov., a new genus of the Pseudonocardineae related to Actinoalloteichus, containing Goodfellowia coeruleoviolacea gen. nov., comb. nov. gen. nov., comb. nov.</title>
        <authorList>
            <person name="Labeda D."/>
        </authorList>
    </citation>
    <scope>NUCLEOTIDE SEQUENCE [LARGE SCALE GENOMIC DNA]</scope>
    <source>
        <strain evidence="5 6">AN110305</strain>
    </source>
</reference>
<sequence length="164" mass="18021">MVMGPSTESCVDLLRNLRTLFQLKHAMTMRVWPEEQGLHPAAIALLAELVHRGECRVSELAQHRVVDASVVSRQIAQLERAGLVERRPAPHDGRVALLSATDAGVELLDQWRRSQVEFMQEALGGWSDTDVRDLAARCGSFTEALRKALRPSPADAVCTTGGAR</sequence>